<evidence type="ECO:0000313" key="7">
    <source>
        <dbReference type="EMBL" id="AOH83205.1"/>
    </source>
</evidence>
<evidence type="ECO:0000256" key="1">
    <source>
        <dbReference type="ARBA" id="ARBA00004651"/>
    </source>
</evidence>
<keyword evidence="3 6" id="KW-0812">Transmembrane</keyword>
<dbReference type="STRING" id="1560345.AWL63_03645"/>
<evidence type="ECO:0000313" key="8">
    <source>
        <dbReference type="Proteomes" id="UP000094256"/>
    </source>
</evidence>
<keyword evidence="4 6" id="KW-1133">Transmembrane helix</keyword>
<feature type="transmembrane region" description="Helical" evidence="6">
    <location>
        <begin position="202"/>
        <end position="225"/>
    </location>
</feature>
<dbReference type="AlphaFoldDB" id="A0A1B3Z718"/>
<protein>
    <submittedName>
        <fullName evidence="7">Ribonuclease BN</fullName>
    </submittedName>
</protein>
<feature type="transmembrane region" description="Helical" evidence="6">
    <location>
        <begin position="61"/>
        <end position="81"/>
    </location>
</feature>
<feature type="transmembrane region" description="Helical" evidence="6">
    <location>
        <begin position="162"/>
        <end position="182"/>
    </location>
</feature>
<dbReference type="GO" id="GO:0005886">
    <property type="term" value="C:plasma membrane"/>
    <property type="evidence" value="ECO:0007669"/>
    <property type="project" value="UniProtKB-SubCell"/>
</dbReference>
<dbReference type="Pfam" id="PF03631">
    <property type="entry name" value="Virul_fac_BrkB"/>
    <property type="match status" value="1"/>
</dbReference>
<dbReference type="Proteomes" id="UP000094256">
    <property type="component" value="Chromosome"/>
</dbReference>
<dbReference type="PANTHER" id="PTHR30213:SF0">
    <property type="entry name" value="UPF0761 MEMBRANE PROTEIN YIHY"/>
    <property type="match status" value="1"/>
</dbReference>
<dbReference type="RefSeq" id="WP_069203786.1">
    <property type="nucleotide sequence ID" value="NZ_CP014168.1"/>
</dbReference>
<organism evidence="7 8">
    <name type="scientific">Sphingomonas panacis</name>
    <dbReference type="NCBI Taxonomy" id="1560345"/>
    <lineage>
        <taxon>Bacteria</taxon>
        <taxon>Pseudomonadati</taxon>
        <taxon>Pseudomonadota</taxon>
        <taxon>Alphaproteobacteria</taxon>
        <taxon>Sphingomonadales</taxon>
        <taxon>Sphingomonadaceae</taxon>
        <taxon>Sphingomonas</taxon>
    </lineage>
</organism>
<dbReference type="OrthoDB" id="9781030at2"/>
<dbReference type="PIRSF" id="PIRSF035875">
    <property type="entry name" value="RNase_BN"/>
    <property type="match status" value="1"/>
</dbReference>
<dbReference type="EMBL" id="CP014168">
    <property type="protein sequence ID" value="AOH83205.1"/>
    <property type="molecule type" value="Genomic_DNA"/>
</dbReference>
<evidence type="ECO:0000256" key="3">
    <source>
        <dbReference type="ARBA" id="ARBA00022692"/>
    </source>
</evidence>
<gene>
    <name evidence="7" type="ORF">AWL63_03645</name>
</gene>
<keyword evidence="5 6" id="KW-0472">Membrane</keyword>
<dbReference type="KEGG" id="span:AWL63_03645"/>
<evidence type="ECO:0000256" key="5">
    <source>
        <dbReference type="ARBA" id="ARBA00023136"/>
    </source>
</evidence>
<comment type="subcellular location">
    <subcellularLocation>
        <location evidence="1">Cell membrane</location>
        <topology evidence="1">Multi-pass membrane protein</topology>
    </subcellularLocation>
</comment>
<sequence>MSEISPYSPEARSLHGEDGIGMKPEDVPVGFKRLAYAWLVLKRVAIGVFSDGFIHAGNLAYLALLTVFPFFILAAVIASLLGQSAETQRAVASFLHVLPPSVADLLRGPIQHVLAARSGSSLAWLGALVALWSVGSFVETIRDIFRRAYGVKSTKPFWHYRLSSMAVIIASVILAVFSFLVQGVLVAAEQFIYTLLPFSKDIAGWVGLSRAIPGVVMFIALYMLFLSVTPSKYRFGGRSPEWPGALFTTAWWLSITALLPIVLSRLADYDLTYGSLAGVIITLLFFFLVGLGIVFGAHLNAALAEPPLAGVETPQQA</sequence>
<keyword evidence="2" id="KW-1003">Cell membrane</keyword>
<evidence type="ECO:0000256" key="2">
    <source>
        <dbReference type="ARBA" id="ARBA00022475"/>
    </source>
</evidence>
<reference evidence="7 8" key="1">
    <citation type="submission" date="2016-01" db="EMBL/GenBank/DDBJ databases">
        <title>Complete genome and mega plasmid sequence of Sphingomonas panacis DCY99 elicits systemic resistance in rice to Xanthomonas oryzae.</title>
        <authorList>
            <person name="Kim Y.J."/>
            <person name="Yang D.C."/>
            <person name="Sing P."/>
        </authorList>
    </citation>
    <scope>NUCLEOTIDE SEQUENCE [LARGE SCALE GENOMIC DNA]</scope>
    <source>
        <strain evidence="7 8">DCY99</strain>
    </source>
</reference>
<evidence type="ECO:0000256" key="4">
    <source>
        <dbReference type="ARBA" id="ARBA00022989"/>
    </source>
</evidence>
<feature type="transmembrane region" description="Helical" evidence="6">
    <location>
        <begin position="122"/>
        <end position="141"/>
    </location>
</feature>
<dbReference type="InterPro" id="IPR017039">
    <property type="entry name" value="Virul_fac_BrkB"/>
</dbReference>
<feature type="transmembrane region" description="Helical" evidence="6">
    <location>
        <begin position="245"/>
        <end position="267"/>
    </location>
</feature>
<feature type="transmembrane region" description="Helical" evidence="6">
    <location>
        <begin position="273"/>
        <end position="295"/>
    </location>
</feature>
<name>A0A1B3Z718_9SPHN</name>
<proteinExistence type="predicted"/>
<dbReference type="PANTHER" id="PTHR30213">
    <property type="entry name" value="INNER MEMBRANE PROTEIN YHJD"/>
    <property type="match status" value="1"/>
</dbReference>
<accession>A0A1B3Z718</accession>
<evidence type="ECO:0000256" key="6">
    <source>
        <dbReference type="SAM" id="Phobius"/>
    </source>
</evidence>
<keyword evidence="8" id="KW-1185">Reference proteome</keyword>